<dbReference type="Proteomes" id="UP001443914">
    <property type="component" value="Unassembled WGS sequence"/>
</dbReference>
<dbReference type="AlphaFoldDB" id="A0AAW1N9I0"/>
<organism evidence="1 2">
    <name type="scientific">Saponaria officinalis</name>
    <name type="common">Common soapwort</name>
    <name type="synonym">Lychnis saponaria</name>
    <dbReference type="NCBI Taxonomy" id="3572"/>
    <lineage>
        <taxon>Eukaryota</taxon>
        <taxon>Viridiplantae</taxon>
        <taxon>Streptophyta</taxon>
        <taxon>Embryophyta</taxon>
        <taxon>Tracheophyta</taxon>
        <taxon>Spermatophyta</taxon>
        <taxon>Magnoliopsida</taxon>
        <taxon>eudicotyledons</taxon>
        <taxon>Gunneridae</taxon>
        <taxon>Pentapetalae</taxon>
        <taxon>Caryophyllales</taxon>
        <taxon>Caryophyllaceae</taxon>
        <taxon>Caryophylleae</taxon>
        <taxon>Saponaria</taxon>
    </lineage>
</organism>
<sequence length="116" mass="13010">MIVVATLHRSIEFALCCTLSPFSTDRLSTTSPSTVRKSSYFSRIGIQCWTQSQIQFVLSVTLLIASATRSFSVDQVETIVIAILHRSFEFALCCWEKLKLCGDDLSLQLSKKKSKI</sequence>
<evidence type="ECO:0008006" key="3">
    <source>
        <dbReference type="Google" id="ProtNLM"/>
    </source>
</evidence>
<accession>A0AAW1N9I0</accession>
<reference evidence="1" key="1">
    <citation type="submission" date="2024-03" db="EMBL/GenBank/DDBJ databases">
        <title>WGS assembly of Saponaria officinalis var. Norfolk2.</title>
        <authorList>
            <person name="Jenkins J."/>
            <person name="Shu S."/>
            <person name="Grimwood J."/>
            <person name="Barry K."/>
            <person name="Goodstein D."/>
            <person name="Schmutz J."/>
            <person name="Leebens-Mack J."/>
            <person name="Osbourn A."/>
        </authorList>
    </citation>
    <scope>NUCLEOTIDE SEQUENCE [LARGE SCALE GENOMIC DNA]</scope>
    <source>
        <strain evidence="1">JIC</strain>
    </source>
</reference>
<keyword evidence="2" id="KW-1185">Reference proteome</keyword>
<comment type="caution">
    <text evidence="1">The sequence shown here is derived from an EMBL/GenBank/DDBJ whole genome shotgun (WGS) entry which is preliminary data.</text>
</comment>
<dbReference type="EMBL" id="JBDFQZ010000001">
    <property type="protein sequence ID" value="KAK9756717.1"/>
    <property type="molecule type" value="Genomic_DNA"/>
</dbReference>
<gene>
    <name evidence="1" type="ORF">RND81_01G116500</name>
</gene>
<name>A0AAW1N9I0_SAPOF</name>
<protein>
    <recommendedName>
        <fullName evidence="3">Secreted protein</fullName>
    </recommendedName>
</protein>
<proteinExistence type="predicted"/>
<evidence type="ECO:0000313" key="1">
    <source>
        <dbReference type="EMBL" id="KAK9756717.1"/>
    </source>
</evidence>
<evidence type="ECO:0000313" key="2">
    <source>
        <dbReference type="Proteomes" id="UP001443914"/>
    </source>
</evidence>